<gene>
    <name evidence="3" type="ORF">KQP761_LOCUS15052</name>
</gene>
<comment type="caution">
    <text evidence="3">The sequence shown here is derived from an EMBL/GenBank/DDBJ whole genome shotgun (WGS) entry which is preliminary data.</text>
</comment>
<feature type="coiled-coil region" evidence="1">
    <location>
        <begin position="671"/>
        <end position="965"/>
    </location>
</feature>
<evidence type="ECO:0000313" key="3">
    <source>
        <dbReference type="EMBL" id="CAF1508944.1"/>
    </source>
</evidence>
<feature type="coiled-coil region" evidence="1">
    <location>
        <begin position="1650"/>
        <end position="1814"/>
    </location>
</feature>
<dbReference type="SUPFAM" id="SSF57997">
    <property type="entry name" value="Tropomyosin"/>
    <property type="match status" value="1"/>
</dbReference>
<dbReference type="Gene3D" id="1.10.287.1490">
    <property type="match status" value="1"/>
</dbReference>
<feature type="compositionally biased region" description="Basic and acidic residues" evidence="2">
    <location>
        <begin position="1453"/>
        <end position="1462"/>
    </location>
</feature>
<feature type="coiled-coil region" evidence="1">
    <location>
        <begin position="1053"/>
        <end position="1184"/>
    </location>
</feature>
<reference evidence="3" key="1">
    <citation type="submission" date="2021-02" db="EMBL/GenBank/DDBJ databases">
        <authorList>
            <person name="Nowell W R."/>
        </authorList>
    </citation>
    <scope>NUCLEOTIDE SEQUENCE</scope>
</reference>
<feature type="coiled-coil region" evidence="1">
    <location>
        <begin position="1885"/>
        <end position="1912"/>
    </location>
</feature>
<dbReference type="OrthoDB" id="10255000at2759"/>
<feature type="coiled-coil region" evidence="1">
    <location>
        <begin position="580"/>
        <end position="625"/>
    </location>
</feature>
<feature type="coiled-coil region" evidence="1">
    <location>
        <begin position="1400"/>
        <end position="1427"/>
    </location>
</feature>
<protein>
    <recommendedName>
        <fullName evidence="5">Centrosomin N-terminal motif 1 domain-containing protein</fullName>
    </recommendedName>
</protein>
<proteinExistence type="predicted"/>
<evidence type="ECO:0000256" key="1">
    <source>
        <dbReference type="SAM" id="Coils"/>
    </source>
</evidence>
<feature type="coiled-coil region" evidence="1">
    <location>
        <begin position="325"/>
        <end position="359"/>
    </location>
</feature>
<keyword evidence="1" id="KW-0175">Coiled coil</keyword>
<feature type="coiled-coil region" evidence="1">
    <location>
        <begin position="1485"/>
        <end position="1553"/>
    </location>
</feature>
<feature type="region of interest" description="Disordered" evidence="2">
    <location>
        <begin position="1443"/>
        <end position="1462"/>
    </location>
</feature>
<feature type="coiled-coil region" evidence="1">
    <location>
        <begin position="148"/>
        <end position="224"/>
    </location>
</feature>
<evidence type="ECO:0000256" key="2">
    <source>
        <dbReference type="SAM" id="MobiDB-lite"/>
    </source>
</evidence>
<dbReference type="PANTHER" id="PTHR45615:SF63">
    <property type="entry name" value="CHROMOSOME UNDETERMINED SCAFFOLD_10, WHOLE GENOME SHOTGUN SEQUENCE"/>
    <property type="match status" value="1"/>
</dbReference>
<sequence>MTDEEFQDLKRENFNLKLRIYFLEEQSQYNFNNNEYPNQTSYVQQLQNDTERLHRRTQSQSEQIDNIKTVYHFDYDDERRALREELEKFRQENAFLRKSFQLNSNTIHDNEQEILTINIPTQIIQTSTLIDSGFDATSSGMSNTFISSSALQIELNEYKERERKLQEQVNSLRKQLDSTLPQTNEALAELDRARRQIRQYEVDIQNYEQQQSKSERVLQRLQTDYETRIANLVGKQQQQLADFESYRHEPLLARIRFSYPLPEQTDSSLNIEEYRLAIHDRDRIIQQLEEAINEITIRLRTPFTLMLPSQSSTAESIDEHSQKLIAELNSQMQIHLETVDQLRAECVELRRSEKILRNQVDSLTQLIHTPMRNLGLPPIILPSPLSTKTVDIIEEAQQVEDLQTAVVQITLQLQSDAENVSGLTNRVAQIIRDRDEWQDRINRLQDEVEKKNAHIRQLEEREPEVERRIRQQYVLQIEILQREIKDFNEKLQDRDRLLNEINKEKKEIELRKLKEYEKFDQIHNQERQNLQGQLRTANENFRNLEEQWTVERRQHDDLQMKYEQLRASTETQVGQWESEIQQQKKYIENFNLEIHEMETKFKNDRRQFERDIDSEKEKNVEIQNKLHITHQHFTDLQTEYDRFKLIVDEQRNKHEQQIRLKSKISIYEIRLHDNEDNDKRSQNEIAKLKRDIQQISQENEDRIHEINEWRRKCETLNIDLNRAQYERQILESEHQTMNNENIKLKDDLDELTIRIRLDIEKKYDDEYRQFNSRTETEIRNLQKDKEAMQHDLDQSNKERTRLFDRLQVVEQNVKQANETLKIYAVDIDRLRIALSISQEENKQLEREISKGYAEDLKLKTDRLQDLENKCRLTEIQFNQYETKIRDLRQENTKLIESNEHIQRQYNQYRIEQQANNDSRQKTSTEFEERGRKELVQANKNKEELINTLERKLLEKDNIIKELQHAQYSYEPKDLQLDFEIRIESLEQEAATGERFTEVYSESIPIRNQQADRFLNSIQYGNSNNTSRSEILRQECQIRDQKSEQLLNEKKLIIVENERHISELQTVIRDQEREINNANAKLQQIQQSLNTQQHELDNCRQKRDILTVDLNIAIEENEAHLDRIRALERQLEMTQTRNITPEQIAHYQGIIEDLKAQLRHREDSIQNLQRTIDDSDRTLKETRQSHNTVQSDYNRTQLHYEQMENQYKADLEDRDQTIVSLRKKLVAKDDEIDKLRQSDIAKEVVINKLRSKSRESDQDSRSEYSGARAPANVVLKLELQKKDDLIDELKRQLDRTRSDKTPSGRVDSSTVQYAQRVEVQRRPRSMNLDHLNREELLYELEMALQDNEGLVQQLAKKTPNITELHNQLLDVRKELARQKYVNQVLWRKLDALLDIQGSNTRAELTLELANYHDELEALKAKQSRSNNTRTAVLNAISRSSSGLIESSSIRQRRHSAEDTDRKTSSLINIIKSHDKMTDDTNHSKSTDELREIIRNQKKYIEQLQKRVRLHVPYIIQPAVLQKLTEQNKNLNLVINTYKNESNLLKNELKKFYKANKLKQLQLEQRQNIIKQQQSHVEESIKSSNQHAPIPKKHEQHQIIFYEEKPHATDDLIIDVNINISQEFDKTKKTSLNKKDSGVESVMDSTRCTITQQEHQRQMSDKDDQIRQITKELNDVKKTYEYELNQYRLNSEKAHTDLIDDLNTKQNDLRQLRVQVDLLKSTKTQLDQAQDQNQRLHGEIKLLYNEINSKKDLIDHYEKQISLLEKQISHRDGGKGEMTIRTSEMSELLEEMRRLRHDLERSIQKQNELQAKLDENIRVNQTKREFTFSGHGVSYPDLRIIDASGSVGAESISFTSITDEKRARPVGSSTTELVLGKMYIVGELENHENLRRLMADIKIELNALEVKMKEKLRSKFTSSITEPSIEWLEHRLNSLNQCLIHFEQAYQFIESYWKAYLPVKNSYDEHPFNDPRLVNENKELRISQSKYMQELQSLRQKYKEQSVYMDQVLSQLTKANHKKANTDDYLALLLRPTLDVLQKARSNMEHHLKEPSKSK</sequence>
<feature type="coiled-coil region" evidence="1">
    <location>
        <begin position="1271"/>
        <end position="1298"/>
    </location>
</feature>
<dbReference type="EMBL" id="CAJNOW010007248">
    <property type="protein sequence ID" value="CAF1508944.1"/>
    <property type="molecule type" value="Genomic_DNA"/>
</dbReference>
<name>A0A815TXX8_9BILA</name>
<evidence type="ECO:0000313" key="4">
    <source>
        <dbReference type="Proteomes" id="UP000663834"/>
    </source>
</evidence>
<feature type="coiled-coil region" evidence="1">
    <location>
        <begin position="427"/>
        <end position="547"/>
    </location>
</feature>
<dbReference type="PANTHER" id="PTHR45615">
    <property type="entry name" value="MYOSIN HEAVY CHAIN, NON-MUSCLE"/>
    <property type="match status" value="1"/>
</dbReference>
<feature type="coiled-coil region" evidence="1">
    <location>
        <begin position="72"/>
        <end position="99"/>
    </location>
</feature>
<dbReference type="Proteomes" id="UP000663834">
    <property type="component" value="Unassembled WGS sequence"/>
</dbReference>
<accession>A0A815TXX8</accession>
<evidence type="ECO:0008006" key="5">
    <source>
        <dbReference type="Google" id="ProtNLM"/>
    </source>
</evidence>
<organism evidence="3 4">
    <name type="scientific">Rotaria magnacalcarata</name>
    <dbReference type="NCBI Taxonomy" id="392030"/>
    <lineage>
        <taxon>Eukaryota</taxon>
        <taxon>Metazoa</taxon>
        <taxon>Spiralia</taxon>
        <taxon>Gnathifera</taxon>
        <taxon>Rotifera</taxon>
        <taxon>Eurotatoria</taxon>
        <taxon>Bdelloidea</taxon>
        <taxon>Philodinida</taxon>
        <taxon>Philodinidae</taxon>
        <taxon>Rotaria</taxon>
    </lineage>
</organism>